<dbReference type="RefSeq" id="WP_066518200.1">
    <property type="nucleotide sequence ID" value="NZ_CABMOF010000001.1"/>
</dbReference>
<protein>
    <recommendedName>
        <fullName evidence="4">DUF3021 domain-containing protein</fullName>
    </recommendedName>
</protein>
<feature type="transmembrane region" description="Helical" evidence="1">
    <location>
        <begin position="72"/>
        <end position="91"/>
    </location>
</feature>
<dbReference type="KEGG" id="cmiu:B1H56_05190"/>
<organism evidence="2 3">
    <name type="scientific">Christensenella minuta</name>
    <dbReference type="NCBI Taxonomy" id="626937"/>
    <lineage>
        <taxon>Bacteria</taxon>
        <taxon>Bacillati</taxon>
        <taxon>Bacillota</taxon>
        <taxon>Clostridia</taxon>
        <taxon>Christensenellales</taxon>
        <taxon>Christensenellaceae</taxon>
        <taxon>Christensenella</taxon>
    </lineage>
</organism>
<evidence type="ECO:0000313" key="2">
    <source>
        <dbReference type="EMBL" id="KXK64771.1"/>
    </source>
</evidence>
<evidence type="ECO:0008006" key="4">
    <source>
        <dbReference type="Google" id="ProtNLM"/>
    </source>
</evidence>
<evidence type="ECO:0000313" key="3">
    <source>
        <dbReference type="Proteomes" id="UP000070366"/>
    </source>
</evidence>
<dbReference type="OrthoDB" id="2087127at2"/>
<comment type="caution">
    <text evidence="2">The sequence shown here is derived from an EMBL/GenBank/DDBJ whole genome shotgun (WGS) entry which is preliminary data.</text>
</comment>
<keyword evidence="1" id="KW-0472">Membrane</keyword>
<sequence length="140" mass="16351">MRKGFSLFAAVLVTAFLIALTISTVITITLGADALPLKELRNDLFLGLFIACVQLIWVGSDKSNRTYIVRTIVHFIILITGCTLLMIWFGWLPPSEWIVWYYAGFIAFYIIIWLVCWNVNRKKWKAMNEKLQEFKRENRE</sequence>
<name>A0A136Q267_9FIRM</name>
<feature type="transmembrane region" description="Helical" evidence="1">
    <location>
        <begin position="97"/>
        <end position="117"/>
    </location>
</feature>
<reference evidence="2 3" key="1">
    <citation type="submission" date="2016-02" db="EMBL/GenBank/DDBJ databases">
        <authorList>
            <person name="Wen L."/>
            <person name="He K."/>
            <person name="Yang H."/>
        </authorList>
    </citation>
    <scope>NUCLEOTIDE SEQUENCE [LARGE SCALE GENOMIC DNA]</scope>
    <source>
        <strain evidence="2 3">DSM 22607</strain>
    </source>
</reference>
<keyword evidence="1" id="KW-0812">Transmembrane</keyword>
<proteinExistence type="predicted"/>
<keyword evidence="1" id="KW-1133">Transmembrane helix</keyword>
<accession>A0A136Q267</accession>
<keyword evidence="3" id="KW-1185">Reference proteome</keyword>
<dbReference type="Pfam" id="PF11457">
    <property type="entry name" value="DUF3021"/>
    <property type="match status" value="1"/>
</dbReference>
<dbReference type="EMBL" id="LSZW01000063">
    <property type="protein sequence ID" value="KXK64771.1"/>
    <property type="molecule type" value="Genomic_DNA"/>
</dbReference>
<dbReference type="Proteomes" id="UP000070366">
    <property type="component" value="Unassembled WGS sequence"/>
</dbReference>
<dbReference type="InterPro" id="IPR021560">
    <property type="entry name" value="DUF3021"/>
</dbReference>
<dbReference type="AlphaFoldDB" id="A0A136Q267"/>
<dbReference type="STRING" id="626937.HMPREF3293_02010"/>
<gene>
    <name evidence="2" type="ORF">HMPREF3293_02010</name>
</gene>
<feature type="transmembrane region" description="Helical" evidence="1">
    <location>
        <begin position="7"/>
        <end position="32"/>
    </location>
</feature>
<feature type="transmembrane region" description="Helical" evidence="1">
    <location>
        <begin position="44"/>
        <end position="60"/>
    </location>
</feature>
<evidence type="ECO:0000256" key="1">
    <source>
        <dbReference type="SAM" id="Phobius"/>
    </source>
</evidence>